<dbReference type="NCBIfam" id="NF037968">
    <property type="entry name" value="SemiSWEET_2"/>
    <property type="match status" value="1"/>
</dbReference>
<keyword evidence="4 5" id="KW-0472">Membrane</keyword>
<dbReference type="Gene3D" id="1.20.1280.290">
    <property type="match status" value="1"/>
</dbReference>
<accession>A0ABP7TDF6</accession>
<evidence type="ECO:0000256" key="3">
    <source>
        <dbReference type="ARBA" id="ARBA00022989"/>
    </source>
</evidence>
<feature type="transmembrane region" description="Helical" evidence="5">
    <location>
        <begin position="25"/>
        <end position="44"/>
    </location>
</feature>
<comment type="subcellular location">
    <subcellularLocation>
        <location evidence="1">Membrane</location>
        <topology evidence="1">Multi-pass membrane protein</topology>
    </subcellularLocation>
</comment>
<gene>
    <name evidence="6" type="ORF">GCM10022212_22300</name>
</gene>
<keyword evidence="2 5" id="KW-0812">Transmembrane</keyword>
<evidence type="ECO:0000256" key="2">
    <source>
        <dbReference type="ARBA" id="ARBA00022692"/>
    </source>
</evidence>
<organism evidence="6 7">
    <name type="scientific">Actimicrobium antarcticum</name>
    <dbReference type="NCBI Taxonomy" id="1051899"/>
    <lineage>
        <taxon>Bacteria</taxon>
        <taxon>Pseudomonadati</taxon>
        <taxon>Pseudomonadota</taxon>
        <taxon>Betaproteobacteria</taxon>
        <taxon>Burkholderiales</taxon>
        <taxon>Oxalobacteraceae</taxon>
        <taxon>Actimicrobium</taxon>
    </lineage>
</organism>
<dbReference type="Proteomes" id="UP001501353">
    <property type="component" value="Unassembled WGS sequence"/>
</dbReference>
<keyword evidence="7" id="KW-1185">Reference proteome</keyword>
<evidence type="ECO:0000313" key="7">
    <source>
        <dbReference type="Proteomes" id="UP001501353"/>
    </source>
</evidence>
<evidence type="ECO:0000256" key="4">
    <source>
        <dbReference type="ARBA" id="ARBA00023136"/>
    </source>
</evidence>
<dbReference type="InterPro" id="IPR047662">
    <property type="entry name" value="SemiSWEET"/>
</dbReference>
<comment type="caution">
    <text evidence="6">The sequence shown here is derived from an EMBL/GenBank/DDBJ whole genome shotgun (WGS) entry which is preliminary data.</text>
</comment>
<dbReference type="EMBL" id="BAAAZE010000008">
    <property type="protein sequence ID" value="GAA4024260.1"/>
    <property type="molecule type" value="Genomic_DNA"/>
</dbReference>
<dbReference type="InterPro" id="IPR006603">
    <property type="entry name" value="PQ-loop_rpt"/>
</dbReference>
<proteinExistence type="predicted"/>
<reference evidence="7" key="1">
    <citation type="journal article" date="2019" name="Int. J. Syst. Evol. Microbiol.">
        <title>The Global Catalogue of Microorganisms (GCM) 10K type strain sequencing project: providing services to taxonomists for standard genome sequencing and annotation.</title>
        <authorList>
            <consortium name="The Broad Institute Genomics Platform"/>
            <consortium name="The Broad Institute Genome Sequencing Center for Infectious Disease"/>
            <person name="Wu L."/>
            <person name="Ma J."/>
        </authorList>
    </citation>
    <scope>NUCLEOTIDE SEQUENCE [LARGE SCALE GENOMIC DNA]</scope>
    <source>
        <strain evidence="7">JCM 16673</strain>
    </source>
</reference>
<sequence>MIPVAVLCVAVPIQLSISSMPDTDLIGYLAATLTTTAFIPQAWLTWKTRRAEGVSLLMYSIFVIGIALWLAYGWMSGIWPVIIANAITLLLASFILLMKIVYK</sequence>
<evidence type="ECO:0000256" key="5">
    <source>
        <dbReference type="SAM" id="Phobius"/>
    </source>
</evidence>
<keyword evidence="3 5" id="KW-1133">Transmembrane helix</keyword>
<dbReference type="Pfam" id="PF04193">
    <property type="entry name" value="PQ-loop"/>
    <property type="match status" value="1"/>
</dbReference>
<evidence type="ECO:0000313" key="6">
    <source>
        <dbReference type="EMBL" id="GAA4024260.1"/>
    </source>
</evidence>
<name>A0ABP7TDF6_9BURK</name>
<feature type="transmembrane region" description="Helical" evidence="5">
    <location>
        <begin position="81"/>
        <end position="102"/>
    </location>
</feature>
<evidence type="ECO:0000256" key="1">
    <source>
        <dbReference type="ARBA" id="ARBA00004141"/>
    </source>
</evidence>
<protein>
    <submittedName>
        <fullName evidence="6">SemiSWEET transporter</fullName>
    </submittedName>
</protein>
<feature type="transmembrane region" description="Helical" evidence="5">
    <location>
        <begin position="56"/>
        <end position="75"/>
    </location>
</feature>